<evidence type="ECO:0000313" key="2">
    <source>
        <dbReference type="Proteomes" id="UP000583929"/>
    </source>
</evidence>
<dbReference type="Proteomes" id="UP000583929">
    <property type="component" value="Unassembled WGS sequence"/>
</dbReference>
<organism evidence="1 2">
    <name type="scientific">Cannabis sativa</name>
    <name type="common">Hemp</name>
    <name type="synonym">Marijuana</name>
    <dbReference type="NCBI Taxonomy" id="3483"/>
    <lineage>
        <taxon>Eukaryota</taxon>
        <taxon>Viridiplantae</taxon>
        <taxon>Streptophyta</taxon>
        <taxon>Embryophyta</taxon>
        <taxon>Tracheophyta</taxon>
        <taxon>Spermatophyta</taxon>
        <taxon>Magnoliopsida</taxon>
        <taxon>eudicotyledons</taxon>
        <taxon>Gunneridae</taxon>
        <taxon>Pentapetalae</taxon>
        <taxon>rosids</taxon>
        <taxon>fabids</taxon>
        <taxon>Rosales</taxon>
        <taxon>Cannabaceae</taxon>
        <taxon>Cannabis</taxon>
    </lineage>
</organism>
<dbReference type="AlphaFoldDB" id="A0A7J6F046"/>
<name>A0A7J6F046_CANSA</name>
<sequence length="178" mass="20492">MKILDDGVSLLQSDDLSAAIVRQRPGLKKAKSAWIQDKDANTAFFHSSIKQRLRQNIIISIELEDGTRTHDPNHITAAFLEFYKRLLDSNVDNRRKLNMASIYLFTGFAKLMVTLLLTELCGCLQSWNLRMQGLWQSESSQCLHFEHCQCRDHQKYHQGLGALNIIIIEMRIAQLFNT</sequence>
<comment type="caution">
    <text evidence="1">The sequence shown here is derived from an EMBL/GenBank/DDBJ whole genome shotgun (WGS) entry which is preliminary data.</text>
</comment>
<protein>
    <submittedName>
        <fullName evidence="1">Uncharacterized protein</fullName>
    </submittedName>
</protein>
<accession>A0A7J6F046</accession>
<evidence type="ECO:0000313" key="1">
    <source>
        <dbReference type="EMBL" id="KAF4363270.1"/>
    </source>
</evidence>
<dbReference type="EMBL" id="JAATIQ010000299">
    <property type="protein sequence ID" value="KAF4363270.1"/>
    <property type="molecule type" value="Genomic_DNA"/>
</dbReference>
<proteinExistence type="predicted"/>
<keyword evidence="2" id="KW-1185">Reference proteome</keyword>
<reference evidence="1 2" key="1">
    <citation type="journal article" date="2020" name="bioRxiv">
        <title>Sequence and annotation of 42 cannabis genomes reveals extensive copy number variation in cannabinoid synthesis and pathogen resistance genes.</title>
        <authorList>
            <person name="Mckernan K.J."/>
            <person name="Helbert Y."/>
            <person name="Kane L.T."/>
            <person name="Ebling H."/>
            <person name="Zhang L."/>
            <person name="Liu B."/>
            <person name="Eaton Z."/>
            <person name="Mclaughlin S."/>
            <person name="Kingan S."/>
            <person name="Baybayan P."/>
            <person name="Concepcion G."/>
            <person name="Jordan M."/>
            <person name="Riva A."/>
            <person name="Barbazuk W."/>
            <person name="Harkins T."/>
        </authorList>
    </citation>
    <scope>NUCLEOTIDE SEQUENCE [LARGE SCALE GENOMIC DNA]</scope>
    <source>
        <strain evidence="2">cv. Jamaican Lion 4</strain>
        <tissue evidence="1">Leaf</tissue>
    </source>
</reference>
<gene>
    <name evidence="1" type="ORF">G4B88_016081</name>
</gene>